<feature type="domain" description="Carboxylesterase type B" evidence="3">
    <location>
        <begin position="2"/>
        <end position="313"/>
    </location>
</feature>
<keyword evidence="5" id="KW-1185">Reference proteome</keyword>
<dbReference type="EMBL" id="JAXCGZ010012139">
    <property type="protein sequence ID" value="KAK7073760.1"/>
    <property type="molecule type" value="Genomic_DNA"/>
</dbReference>
<dbReference type="Proteomes" id="UP001381693">
    <property type="component" value="Unassembled WGS sequence"/>
</dbReference>
<keyword evidence="2" id="KW-0325">Glycoprotein</keyword>
<sequence>MILLSGSNLCPWALSRRPQEAARRITAHLGCGNVYGSTYILECLKSKDASQIVKAVERLIEEGNPYYLFGPVVDDFLPQGERMVPMEPLRAIRENSNRRIPVLVGLSEMDGSVLLYIKREIVHMSFDDLVRYGHEILVPLVTTLSNLGTDAVAVNRMVEYAYSDKAPARDKDQLVLEIVKMFSDGLFRAPIMKFADEISNRGLATYLLVNEFTSRDIYDSHTNITGALHGTDMIYLFAPTAYRQTFNMQLTFGEEKIRQTLQRIVYTYASNGNPFLGQYTPRWDRYTPEESKYASLESSSINQGYQRHLIAFWNQLLPDLAELVAKNDGRYTTTPTDTGSPSVTDSQ</sequence>
<evidence type="ECO:0000256" key="1">
    <source>
        <dbReference type="ARBA" id="ARBA00005964"/>
    </source>
</evidence>
<dbReference type="SUPFAM" id="SSF53474">
    <property type="entry name" value="alpha/beta-Hydrolases"/>
    <property type="match status" value="1"/>
</dbReference>
<feature type="non-terminal residue" evidence="4">
    <location>
        <position position="347"/>
    </location>
</feature>
<dbReference type="Gene3D" id="3.40.50.1820">
    <property type="entry name" value="alpha/beta hydrolase"/>
    <property type="match status" value="1"/>
</dbReference>
<organism evidence="4 5">
    <name type="scientific">Halocaridina rubra</name>
    <name type="common">Hawaiian red shrimp</name>
    <dbReference type="NCBI Taxonomy" id="373956"/>
    <lineage>
        <taxon>Eukaryota</taxon>
        <taxon>Metazoa</taxon>
        <taxon>Ecdysozoa</taxon>
        <taxon>Arthropoda</taxon>
        <taxon>Crustacea</taxon>
        <taxon>Multicrustacea</taxon>
        <taxon>Malacostraca</taxon>
        <taxon>Eumalacostraca</taxon>
        <taxon>Eucarida</taxon>
        <taxon>Decapoda</taxon>
        <taxon>Pleocyemata</taxon>
        <taxon>Caridea</taxon>
        <taxon>Atyoidea</taxon>
        <taxon>Atyidae</taxon>
        <taxon>Halocaridina</taxon>
    </lineage>
</organism>
<evidence type="ECO:0000256" key="2">
    <source>
        <dbReference type="ARBA" id="ARBA00023180"/>
    </source>
</evidence>
<proteinExistence type="inferred from homology"/>
<evidence type="ECO:0000259" key="3">
    <source>
        <dbReference type="Pfam" id="PF00135"/>
    </source>
</evidence>
<comment type="caution">
    <text evidence="4">The sequence shown here is derived from an EMBL/GenBank/DDBJ whole genome shotgun (WGS) entry which is preliminary data.</text>
</comment>
<dbReference type="InterPro" id="IPR029058">
    <property type="entry name" value="AB_hydrolase_fold"/>
</dbReference>
<dbReference type="Pfam" id="PF00135">
    <property type="entry name" value="COesterase"/>
    <property type="match status" value="1"/>
</dbReference>
<dbReference type="InterPro" id="IPR002018">
    <property type="entry name" value="CarbesteraseB"/>
</dbReference>
<dbReference type="PANTHER" id="PTHR43903">
    <property type="entry name" value="NEUROLIGIN"/>
    <property type="match status" value="1"/>
</dbReference>
<comment type="similarity">
    <text evidence="1">Belongs to the type-B carboxylesterase/lipase family.</text>
</comment>
<gene>
    <name evidence="4" type="ORF">SK128_008394</name>
</gene>
<dbReference type="AlphaFoldDB" id="A0AAN8X7T9"/>
<dbReference type="InterPro" id="IPR051093">
    <property type="entry name" value="Neuroligin/BSAL"/>
</dbReference>
<protein>
    <recommendedName>
        <fullName evidence="3">Carboxylesterase type B domain-containing protein</fullName>
    </recommendedName>
</protein>
<accession>A0AAN8X7T9</accession>
<evidence type="ECO:0000313" key="5">
    <source>
        <dbReference type="Proteomes" id="UP001381693"/>
    </source>
</evidence>
<reference evidence="4 5" key="1">
    <citation type="submission" date="2023-11" db="EMBL/GenBank/DDBJ databases">
        <title>Halocaridina rubra genome assembly.</title>
        <authorList>
            <person name="Smith C."/>
        </authorList>
    </citation>
    <scope>NUCLEOTIDE SEQUENCE [LARGE SCALE GENOMIC DNA]</scope>
    <source>
        <strain evidence="4">EP-1</strain>
        <tissue evidence="4">Whole</tissue>
    </source>
</reference>
<name>A0AAN8X7T9_HALRR</name>
<evidence type="ECO:0000313" key="4">
    <source>
        <dbReference type="EMBL" id="KAK7073760.1"/>
    </source>
</evidence>